<dbReference type="PANTHER" id="PTHR30576:SF8">
    <property type="entry name" value="UNDECAPRENYL-PHOSPHATE GALACTOSE PHOSPHOTRANSFERASE"/>
    <property type="match status" value="1"/>
</dbReference>
<dbReference type="EMBL" id="JAHWDP010000002">
    <property type="protein sequence ID" value="MBW2937436.1"/>
    <property type="molecule type" value="Genomic_DNA"/>
</dbReference>
<evidence type="ECO:0000256" key="2">
    <source>
        <dbReference type="SAM" id="Phobius"/>
    </source>
</evidence>
<evidence type="ECO:0000256" key="1">
    <source>
        <dbReference type="ARBA" id="ARBA00006464"/>
    </source>
</evidence>
<keyword evidence="2" id="KW-0812">Transmembrane</keyword>
<dbReference type="RefSeq" id="WP_219051862.1">
    <property type="nucleotide sequence ID" value="NZ_JAHWDP010000002.1"/>
</dbReference>
<evidence type="ECO:0000313" key="4">
    <source>
        <dbReference type="EMBL" id="MBW2937436.1"/>
    </source>
</evidence>
<name>A0A9X1FMT2_9FLAO</name>
<comment type="similarity">
    <text evidence="1">Belongs to the bacterial sugar transferase family.</text>
</comment>
<feature type="transmembrane region" description="Helical" evidence="2">
    <location>
        <begin position="12"/>
        <end position="36"/>
    </location>
</feature>
<organism evidence="4 5">
    <name type="scientific">Halomarinibacterium sedimenti</name>
    <dbReference type="NCBI Taxonomy" id="2857106"/>
    <lineage>
        <taxon>Bacteria</taxon>
        <taxon>Pseudomonadati</taxon>
        <taxon>Bacteroidota</taxon>
        <taxon>Flavobacteriia</taxon>
        <taxon>Flavobacteriales</taxon>
        <taxon>Flavobacteriaceae</taxon>
        <taxon>Halomarinibacterium</taxon>
    </lineage>
</organism>
<keyword evidence="2" id="KW-1133">Transmembrane helix</keyword>
<dbReference type="Proteomes" id="UP001138686">
    <property type="component" value="Unassembled WGS sequence"/>
</dbReference>
<keyword evidence="2" id="KW-0472">Membrane</keyword>
<dbReference type="InterPro" id="IPR003362">
    <property type="entry name" value="Bact_transf"/>
</dbReference>
<keyword evidence="5" id="KW-1185">Reference proteome</keyword>
<accession>A0A9X1FMT2</accession>
<evidence type="ECO:0000313" key="5">
    <source>
        <dbReference type="Proteomes" id="UP001138686"/>
    </source>
</evidence>
<evidence type="ECO:0000259" key="3">
    <source>
        <dbReference type="Pfam" id="PF02397"/>
    </source>
</evidence>
<proteinExistence type="inferred from homology"/>
<dbReference type="AlphaFoldDB" id="A0A9X1FMT2"/>
<feature type="domain" description="Bacterial sugar transferase" evidence="3">
    <location>
        <begin position="7"/>
        <end position="181"/>
    </location>
</feature>
<reference evidence="4" key="1">
    <citation type="submission" date="2021-07" db="EMBL/GenBank/DDBJ databases">
        <title>Aureisphaera sp. CAU 1614 isolated from sea sediment.</title>
        <authorList>
            <person name="Kim W."/>
        </authorList>
    </citation>
    <scope>NUCLEOTIDE SEQUENCE</scope>
    <source>
        <strain evidence="4">CAU 1614</strain>
    </source>
</reference>
<protein>
    <submittedName>
        <fullName evidence="4">Sugar transferase</fullName>
    </submittedName>
</protein>
<dbReference type="PANTHER" id="PTHR30576">
    <property type="entry name" value="COLANIC BIOSYNTHESIS UDP-GLUCOSE LIPID CARRIER TRANSFERASE"/>
    <property type="match status" value="1"/>
</dbReference>
<comment type="caution">
    <text evidence="4">The sequence shown here is derived from an EMBL/GenBank/DDBJ whole genome shotgun (WGS) entry which is preliminary data.</text>
</comment>
<gene>
    <name evidence="4" type="ORF">KXJ69_04925</name>
</gene>
<keyword evidence="4" id="KW-0808">Transferase</keyword>
<dbReference type="Pfam" id="PF02397">
    <property type="entry name" value="Bac_transf"/>
    <property type="match status" value="1"/>
</dbReference>
<sequence>MYANFIKVILDFCTALVILILLSPVFIFVFLALTIANNGQPFFYQIRPGKNEKLFKIVKFRTMNNKRDDNGTLLPDAKRLTFIGKLVRKTSLDELPQLFNILKFEMSLVGPRPLLPEYLPLYTLEQKKRHLVKPGITGLAQVRGRNQMLFSERLKNDIFYVENQSFILDLKIIFETIYTVFFKSKNVVLGQTVDEVDDLGLSRNLDSNHFKTKK</sequence>
<dbReference type="GO" id="GO:0016780">
    <property type="term" value="F:phosphotransferase activity, for other substituted phosphate groups"/>
    <property type="evidence" value="ECO:0007669"/>
    <property type="project" value="TreeGrafter"/>
</dbReference>